<feature type="domain" description="ArnT-like N-terminal" evidence="11">
    <location>
        <begin position="223"/>
        <end position="303"/>
    </location>
</feature>
<reference evidence="13 14" key="1">
    <citation type="submission" date="2018-03" db="EMBL/GenBank/DDBJ databases">
        <title>Genomic Encyclopedia of Archaeal and Bacterial Type Strains, Phase II (KMG-II): from individual species to whole genera.</title>
        <authorList>
            <person name="Goeker M."/>
        </authorList>
    </citation>
    <scope>NUCLEOTIDE SEQUENCE [LARGE SCALE GENOMIC DNA]</scope>
    <source>
        <strain evidence="13 14">ATCC BAA-1496</strain>
    </source>
</reference>
<evidence type="ECO:0000256" key="9">
    <source>
        <dbReference type="ARBA" id="ARBA00093617"/>
    </source>
</evidence>
<dbReference type="Pfam" id="PF02366">
    <property type="entry name" value="PMT"/>
    <property type="match status" value="2"/>
</dbReference>
<dbReference type="PANTHER" id="PTHR10050:SF46">
    <property type="entry name" value="PROTEIN O-MANNOSYL-TRANSFERASE 2"/>
    <property type="match status" value="1"/>
</dbReference>
<comment type="function">
    <text evidence="10">Protein O-mannosyltransferase that catalyzes the transfer of a single mannose residue from a polyprenol phospho-mannosyl lipidic donor to the hydroxyl group of selected serine and threonine residues in acceptor proteins.</text>
</comment>
<evidence type="ECO:0000313" key="13">
    <source>
        <dbReference type="EMBL" id="PRY58080.1"/>
    </source>
</evidence>
<comment type="similarity">
    <text evidence="3 10">Belongs to the glycosyltransferase 39 family.</text>
</comment>
<dbReference type="EC" id="2.4.1.-" evidence="10"/>
<dbReference type="Proteomes" id="UP000237822">
    <property type="component" value="Unassembled WGS sequence"/>
</dbReference>
<feature type="transmembrane region" description="Helical" evidence="10">
    <location>
        <begin position="480"/>
        <end position="500"/>
    </location>
</feature>
<feature type="transmembrane region" description="Helical" evidence="10">
    <location>
        <begin position="20"/>
        <end position="39"/>
    </location>
</feature>
<keyword evidence="7 10" id="KW-1133">Transmembrane helix</keyword>
<dbReference type="GO" id="GO:0012505">
    <property type="term" value="C:endomembrane system"/>
    <property type="evidence" value="ECO:0007669"/>
    <property type="project" value="UniProtKB-SubCell"/>
</dbReference>
<organism evidence="13 14">
    <name type="scientific">Knoellia remsis</name>
    <dbReference type="NCBI Taxonomy" id="407159"/>
    <lineage>
        <taxon>Bacteria</taxon>
        <taxon>Bacillati</taxon>
        <taxon>Actinomycetota</taxon>
        <taxon>Actinomycetes</taxon>
        <taxon>Micrococcales</taxon>
        <taxon>Intrasporangiaceae</taxon>
        <taxon>Knoellia</taxon>
    </lineage>
</organism>
<dbReference type="PANTHER" id="PTHR10050">
    <property type="entry name" value="DOLICHYL-PHOSPHATE-MANNOSE--PROTEIN MANNOSYLTRANSFERASE"/>
    <property type="match status" value="1"/>
</dbReference>
<dbReference type="OrthoDB" id="9776737at2"/>
<evidence type="ECO:0000313" key="14">
    <source>
        <dbReference type="Proteomes" id="UP000237822"/>
    </source>
</evidence>
<dbReference type="RefSeq" id="WP_106297617.1">
    <property type="nucleotide sequence ID" value="NZ_PVTI01000013.1"/>
</dbReference>
<feature type="transmembrane region" description="Helical" evidence="10">
    <location>
        <begin position="145"/>
        <end position="166"/>
    </location>
</feature>
<keyword evidence="10" id="KW-1003">Cell membrane</keyword>
<dbReference type="AlphaFoldDB" id="A0A2T0UJG7"/>
<evidence type="ECO:0000256" key="2">
    <source>
        <dbReference type="ARBA" id="ARBA00004922"/>
    </source>
</evidence>
<gene>
    <name evidence="13" type="ORF">BCF74_1132</name>
</gene>
<dbReference type="UniPathway" id="UPA00378"/>
<feature type="transmembrane region" description="Helical" evidence="10">
    <location>
        <begin position="445"/>
        <end position="468"/>
    </location>
</feature>
<comment type="subcellular location">
    <subcellularLocation>
        <location evidence="10">Cell membrane</location>
    </subcellularLocation>
    <subcellularLocation>
        <location evidence="1">Endomembrane system</location>
        <topology evidence="1">Multi-pass membrane protein</topology>
    </subcellularLocation>
</comment>
<dbReference type="GO" id="GO:0005886">
    <property type="term" value="C:plasma membrane"/>
    <property type="evidence" value="ECO:0007669"/>
    <property type="project" value="UniProtKB-SubCell"/>
</dbReference>
<evidence type="ECO:0000256" key="3">
    <source>
        <dbReference type="ARBA" id="ARBA00007222"/>
    </source>
</evidence>
<feature type="transmembrane region" description="Helical" evidence="10">
    <location>
        <begin position="120"/>
        <end position="138"/>
    </location>
</feature>
<feature type="domain" description="Protein O-mannosyl-transferase C-terminal four TM" evidence="12">
    <location>
        <begin position="331"/>
        <end position="522"/>
    </location>
</feature>
<evidence type="ECO:0000256" key="5">
    <source>
        <dbReference type="ARBA" id="ARBA00022679"/>
    </source>
</evidence>
<keyword evidence="14" id="KW-1185">Reference proteome</keyword>
<keyword evidence="8 10" id="KW-0472">Membrane</keyword>
<feature type="transmembrane region" description="Helical" evidence="10">
    <location>
        <begin position="284"/>
        <end position="306"/>
    </location>
</feature>
<dbReference type="InterPro" id="IPR003342">
    <property type="entry name" value="ArnT-like_N"/>
</dbReference>
<sequence>MTRTDELRERLLGTRPTDRLWGWVGPLLVAAIGGFLRFWQLGRPDSLVFDETYYVKQGWSLIRFGVEMRVEGKNEDADKLWNSGNVDVFSNQPDMMAHPPVGKWVIGAGEWLFGGPTNPFAWRVAVALLGTLSILILARVARRMFGSTLLGCIAGLLLAVEGTHLVMSRTGILDIIVSFFALVAFACLVVDRDRSRERLAQWAGSRSETGTDGIRTLTRGPWLGARPWRWAAGVALGLCIGTKWSGLFFLAVFGLMTVLWDLGARRAAGIRPWWREGLLKDGPYAFAQLVVTSAVVYVVSWTGWFLTDRGYHRQWDTFNPGQGIQWLPPVLRNWVKYHQDMWQFNTTLTTPHSYQSNPWGWMIQARPTSFFYEGTKRGEGSCTVDSCSAAVTTIGTVSVWWVGIVALLVCLFCWIARRDWRAGAALAGVVAGYGPWFMYQERTIFSFYSVAFEPYVVLAIVFCLGLVLGGRGASVSRRRWGAVVVGGYVLVTIALFAWFYPIYTGAVVPYEQWHRLMWFPSWI</sequence>
<feature type="transmembrane region" description="Helical" evidence="10">
    <location>
        <begin position="398"/>
        <end position="415"/>
    </location>
</feature>
<evidence type="ECO:0000259" key="11">
    <source>
        <dbReference type="Pfam" id="PF02366"/>
    </source>
</evidence>
<keyword evidence="4 10" id="KW-0328">Glycosyltransferase</keyword>
<keyword evidence="6 10" id="KW-0812">Transmembrane</keyword>
<evidence type="ECO:0000256" key="4">
    <source>
        <dbReference type="ARBA" id="ARBA00022676"/>
    </source>
</evidence>
<feature type="domain" description="ArnT-like N-terminal" evidence="11">
    <location>
        <begin position="31"/>
        <end position="202"/>
    </location>
</feature>
<dbReference type="Pfam" id="PF16192">
    <property type="entry name" value="PMT_4TMC"/>
    <property type="match status" value="1"/>
</dbReference>
<feature type="transmembrane region" description="Helical" evidence="10">
    <location>
        <begin position="172"/>
        <end position="190"/>
    </location>
</feature>
<accession>A0A2T0UJG7</accession>
<comment type="pathway">
    <text evidence="2 10">Protein modification; protein glycosylation.</text>
</comment>
<dbReference type="InterPro" id="IPR032421">
    <property type="entry name" value="PMT_4TMC"/>
</dbReference>
<keyword evidence="5 10" id="KW-0808">Transferase</keyword>
<evidence type="ECO:0000256" key="6">
    <source>
        <dbReference type="ARBA" id="ARBA00022692"/>
    </source>
</evidence>
<name>A0A2T0UJG7_9MICO</name>
<dbReference type="EMBL" id="PVTI01000013">
    <property type="protein sequence ID" value="PRY58080.1"/>
    <property type="molecule type" value="Genomic_DNA"/>
</dbReference>
<dbReference type="InterPro" id="IPR027005">
    <property type="entry name" value="PMT-like"/>
</dbReference>
<proteinExistence type="inferred from homology"/>
<evidence type="ECO:0000256" key="8">
    <source>
        <dbReference type="ARBA" id="ARBA00023136"/>
    </source>
</evidence>
<evidence type="ECO:0000256" key="10">
    <source>
        <dbReference type="RuleBase" id="RU367007"/>
    </source>
</evidence>
<comment type="caution">
    <text evidence="13">The sequence shown here is derived from an EMBL/GenBank/DDBJ whole genome shotgun (WGS) entry which is preliminary data.</text>
</comment>
<protein>
    <recommendedName>
        <fullName evidence="9 10">Polyprenol-phosphate-mannose--protein mannosyltransferase</fullName>
        <ecNumber evidence="10">2.4.1.-</ecNumber>
    </recommendedName>
</protein>
<evidence type="ECO:0000256" key="1">
    <source>
        <dbReference type="ARBA" id="ARBA00004127"/>
    </source>
</evidence>
<evidence type="ECO:0000256" key="7">
    <source>
        <dbReference type="ARBA" id="ARBA00022989"/>
    </source>
</evidence>
<dbReference type="GO" id="GO:0004169">
    <property type="term" value="F:dolichyl-phosphate-mannose-protein mannosyltransferase activity"/>
    <property type="evidence" value="ECO:0007669"/>
    <property type="project" value="UniProtKB-UniRule"/>
</dbReference>
<evidence type="ECO:0000259" key="12">
    <source>
        <dbReference type="Pfam" id="PF16192"/>
    </source>
</evidence>